<dbReference type="InterPro" id="IPR013762">
    <property type="entry name" value="Integrase-like_cat_sf"/>
</dbReference>
<reference evidence="2 3" key="1">
    <citation type="journal article" date="2019" name="mSystems">
        <title>Life at home and on the roam: Genomic adaptions reflect the dual lifestyle of an intracellular, facultative symbiont.</title>
        <authorList>
            <person name="Burgsdorf I."/>
        </authorList>
    </citation>
    <scope>NUCLEOTIDE SEQUENCE [LARGE SCALE GENOMIC DNA]</scope>
    <source>
        <strain evidence="2">277cV</strain>
    </source>
</reference>
<protein>
    <recommendedName>
        <fullName evidence="4">Tyr recombinase domain-containing protein</fullName>
    </recommendedName>
</protein>
<sequence length="99" mass="11378">MRPGFSGNDFGNYIRQRPLWRKLHREYEARGEKLVPYSCRHGYAHRAHVICDLPPKVVAAAMGHSVQTHLAAYSRWCGDDVVDDAFARASRRLERQKAV</sequence>
<dbReference type="InterPro" id="IPR011010">
    <property type="entry name" value="DNA_brk_join_enz"/>
</dbReference>
<dbReference type="AlphaFoldDB" id="A0A524RM69"/>
<dbReference type="Gene3D" id="1.10.443.10">
    <property type="entry name" value="Intergrase catalytic core"/>
    <property type="match status" value="1"/>
</dbReference>
<evidence type="ECO:0000313" key="3">
    <source>
        <dbReference type="Proteomes" id="UP000317990"/>
    </source>
</evidence>
<dbReference type="Proteomes" id="UP000317990">
    <property type="component" value="Unassembled WGS sequence"/>
</dbReference>
<name>A0A524RM69_9CHRO</name>
<comment type="caution">
    <text evidence="2">The sequence shown here is derived from an EMBL/GenBank/DDBJ whole genome shotgun (WGS) entry which is preliminary data.</text>
</comment>
<keyword evidence="1" id="KW-0233">DNA recombination</keyword>
<dbReference type="GO" id="GO:0015074">
    <property type="term" value="P:DNA integration"/>
    <property type="evidence" value="ECO:0007669"/>
    <property type="project" value="InterPro"/>
</dbReference>
<dbReference type="SUPFAM" id="SSF56349">
    <property type="entry name" value="DNA breaking-rejoining enzymes"/>
    <property type="match status" value="1"/>
</dbReference>
<evidence type="ECO:0000256" key="1">
    <source>
        <dbReference type="ARBA" id="ARBA00023172"/>
    </source>
</evidence>
<proteinExistence type="predicted"/>
<dbReference type="EMBL" id="SRMO01000079">
    <property type="protein sequence ID" value="TGG91401.1"/>
    <property type="molecule type" value="Genomic_DNA"/>
</dbReference>
<dbReference type="GO" id="GO:0003677">
    <property type="term" value="F:DNA binding"/>
    <property type="evidence" value="ECO:0007669"/>
    <property type="project" value="InterPro"/>
</dbReference>
<organism evidence="2 3">
    <name type="scientific">Aphanocapsa feldmannii 277cV</name>
    <dbReference type="NCBI Taxonomy" id="2507553"/>
    <lineage>
        <taxon>Bacteria</taxon>
        <taxon>Bacillati</taxon>
        <taxon>Cyanobacteriota</taxon>
        <taxon>Cyanophyceae</taxon>
        <taxon>Oscillatoriophycideae</taxon>
        <taxon>Chroococcales</taxon>
        <taxon>Microcystaceae</taxon>
        <taxon>Aphanocapsa</taxon>
    </lineage>
</organism>
<dbReference type="GO" id="GO:0006310">
    <property type="term" value="P:DNA recombination"/>
    <property type="evidence" value="ECO:0007669"/>
    <property type="project" value="UniProtKB-KW"/>
</dbReference>
<accession>A0A524RM69</accession>
<evidence type="ECO:0008006" key="4">
    <source>
        <dbReference type="Google" id="ProtNLM"/>
    </source>
</evidence>
<gene>
    <name evidence="2" type="ORF">ERJ67_08175</name>
</gene>
<evidence type="ECO:0000313" key="2">
    <source>
        <dbReference type="EMBL" id="TGG91401.1"/>
    </source>
</evidence>